<keyword evidence="1" id="KW-1133">Transmembrane helix</keyword>
<evidence type="ECO:0000313" key="3">
    <source>
        <dbReference type="Proteomes" id="UP000198598"/>
    </source>
</evidence>
<evidence type="ECO:0000313" key="2">
    <source>
        <dbReference type="EMBL" id="SFD26564.1"/>
    </source>
</evidence>
<keyword evidence="1" id="KW-0812">Transmembrane</keyword>
<dbReference type="Proteomes" id="UP000198598">
    <property type="component" value="Unassembled WGS sequence"/>
</dbReference>
<dbReference type="EMBL" id="FOLQ01000004">
    <property type="protein sequence ID" value="SFD26564.1"/>
    <property type="molecule type" value="Genomic_DNA"/>
</dbReference>
<feature type="transmembrane region" description="Helical" evidence="1">
    <location>
        <begin position="31"/>
        <end position="54"/>
    </location>
</feature>
<dbReference type="AlphaFoldDB" id="A0A1I1QWP5"/>
<proteinExistence type="predicted"/>
<evidence type="ECO:0000256" key="1">
    <source>
        <dbReference type="SAM" id="Phobius"/>
    </source>
</evidence>
<keyword evidence="1" id="KW-0472">Membrane</keyword>
<accession>A0A1I1QWP5</accession>
<gene>
    <name evidence="2" type="ORF">SAMN05216167_104153</name>
</gene>
<dbReference type="STRING" id="662367.SAMN05216167_104153"/>
<sequence>MALLVWSAMFPFSTLLNYSFSQISFTAHCPLVIRTFLLTAFLVPYMVFVALPFLSRRFQKWLESNTDNPSVVETTYQQRQTVDTEKG</sequence>
<organism evidence="2 3">
    <name type="scientific">Spirosoma endophyticum</name>
    <dbReference type="NCBI Taxonomy" id="662367"/>
    <lineage>
        <taxon>Bacteria</taxon>
        <taxon>Pseudomonadati</taxon>
        <taxon>Bacteroidota</taxon>
        <taxon>Cytophagia</taxon>
        <taxon>Cytophagales</taxon>
        <taxon>Cytophagaceae</taxon>
        <taxon>Spirosoma</taxon>
    </lineage>
</organism>
<reference evidence="2 3" key="1">
    <citation type="submission" date="2016-10" db="EMBL/GenBank/DDBJ databases">
        <authorList>
            <person name="de Groot N.N."/>
        </authorList>
    </citation>
    <scope>NUCLEOTIDE SEQUENCE [LARGE SCALE GENOMIC DNA]</scope>
    <source>
        <strain evidence="2 3">DSM 26130</strain>
    </source>
</reference>
<name>A0A1I1QWP5_9BACT</name>
<protein>
    <submittedName>
        <fullName evidence="2">Uncharacterized protein</fullName>
    </submittedName>
</protein>
<keyword evidence="3" id="KW-1185">Reference proteome</keyword>